<dbReference type="RefSeq" id="WP_215342281.1">
    <property type="nucleotide sequence ID" value="NZ_JAGSGD010000001.1"/>
</dbReference>
<feature type="transmembrane region" description="Helical" evidence="9">
    <location>
        <begin position="61"/>
        <end position="81"/>
    </location>
</feature>
<dbReference type="GO" id="GO:0016887">
    <property type="term" value="F:ATP hydrolysis activity"/>
    <property type="evidence" value="ECO:0007669"/>
    <property type="project" value="InterPro"/>
</dbReference>
<dbReference type="CDD" id="cd03246">
    <property type="entry name" value="ABCC_Protease_Secretion"/>
    <property type="match status" value="1"/>
</dbReference>
<dbReference type="Gene3D" id="1.20.1560.10">
    <property type="entry name" value="ABC transporter type 1, transmembrane domain"/>
    <property type="match status" value="1"/>
</dbReference>
<comment type="caution">
    <text evidence="12">The sequence shown here is derived from an EMBL/GenBank/DDBJ whole genome shotgun (WGS) entry which is preliminary data.</text>
</comment>
<feature type="transmembrane region" description="Helical" evidence="9">
    <location>
        <begin position="27"/>
        <end position="49"/>
    </location>
</feature>
<feature type="transmembrane region" description="Helical" evidence="9">
    <location>
        <begin position="150"/>
        <end position="179"/>
    </location>
</feature>
<accession>A0A941HYB0</accession>
<dbReference type="GO" id="GO:0005524">
    <property type="term" value="F:ATP binding"/>
    <property type="evidence" value="ECO:0007669"/>
    <property type="project" value="UniProtKB-KW"/>
</dbReference>
<dbReference type="FunFam" id="3.40.50.300:FF:001444">
    <property type="entry name" value="ABC transporter ATP-binding protein"/>
    <property type="match status" value="1"/>
</dbReference>
<dbReference type="EMBL" id="JAGSGD010000001">
    <property type="protein sequence ID" value="MBR7621255.1"/>
    <property type="molecule type" value="Genomic_DNA"/>
</dbReference>
<evidence type="ECO:0000313" key="13">
    <source>
        <dbReference type="Proteomes" id="UP000622580"/>
    </source>
</evidence>
<feature type="transmembrane region" description="Helical" evidence="9">
    <location>
        <begin position="252"/>
        <end position="270"/>
    </location>
</feature>
<dbReference type="SMART" id="SM00382">
    <property type="entry name" value="AAA"/>
    <property type="match status" value="1"/>
</dbReference>
<keyword evidence="13" id="KW-1185">Reference proteome</keyword>
<dbReference type="InterPro" id="IPR003439">
    <property type="entry name" value="ABC_transporter-like_ATP-bd"/>
</dbReference>
<evidence type="ECO:0000256" key="4">
    <source>
        <dbReference type="ARBA" id="ARBA00022692"/>
    </source>
</evidence>
<dbReference type="Pfam" id="PF00005">
    <property type="entry name" value="ABC_tran"/>
    <property type="match status" value="1"/>
</dbReference>
<evidence type="ECO:0000259" key="11">
    <source>
        <dbReference type="PROSITE" id="PS50929"/>
    </source>
</evidence>
<dbReference type="Proteomes" id="UP000622580">
    <property type="component" value="Unassembled WGS sequence"/>
</dbReference>
<dbReference type="PANTHER" id="PTHR43394">
    <property type="entry name" value="ATP-DEPENDENT PERMEASE MDL1, MITOCHONDRIAL"/>
    <property type="match status" value="1"/>
</dbReference>
<evidence type="ECO:0000256" key="2">
    <source>
        <dbReference type="ARBA" id="ARBA00022448"/>
    </source>
</evidence>
<sequence>MKIFKLLSADQPDNPLTRAIREGYPSLAVAAAFSLVSNLLYMALPLYTFQIYGRVMSSGSIPTLLVITFGVLATFAVSGVIDHYRTKVLVNYGVVMDQRVSGHVFSALFDGVVRGNPALRSQALRDLDTFRQMLTGPTFGVVFDLPWMPVFLVVLWFIDPLVGIVTLLGAVVLVAITLIQDRATRPMLGEANDAALRSYAFTDAALRNGEVVRAMGMVETLGGRWVGFRQTTMNRSADASNTASALSNLSKWWRQVIQVLIIAIGAYLVVKGKIHSGLLFANMILAARALQPIDRLVGSWDGMLQGTRAFDRLMQIFGDYKPAKPVTGLPRATGRLSVEGVNFAPAGAEKFVLQGINFKIEPGEMLGIIGPSGAGKSTLSRLMMGIWKPNNGNIRLDGADVFTWDRQDFGRNVGYLPQDTELFAGTIRDNIARFQPDVTDAEVVAAAQIAGVHELILRLPRGYDTDLGESVHVLSAGQRQRIGLARAVLKQPPFIVLDEPNASLDAEGEDALMKALDTLKAAGVTIAVVSHKPNLFRAADKILVLRDGRMELFGPRDQVLARFTQPAAVQAIGAAR</sequence>
<dbReference type="SUPFAM" id="SSF90123">
    <property type="entry name" value="ABC transporter transmembrane region"/>
    <property type="match status" value="1"/>
</dbReference>
<proteinExistence type="predicted"/>
<evidence type="ECO:0000256" key="9">
    <source>
        <dbReference type="SAM" id="Phobius"/>
    </source>
</evidence>
<organism evidence="12 13">
    <name type="scientific">Phenylobacterium glaciei</name>
    <dbReference type="NCBI Taxonomy" id="2803784"/>
    <lineage>
        <taxon>Bacteria</taxon>
        <taxon>Pseudomonadati</taxon>
        <taxon>Pseudomonadota</taxon>
        <taxon>Alphaproteobacteria</taxon>
        <taxon>Caulobacterales</taxon>
        <taxon>Caulobacteraceae</taxon>
        <taxon>Phenylobacterium</taxon>
    </lineage>
</organism>
<dbReference type="GO" id="GO:0005886">
    <property type="term" value="C:plasma membrane"/>
    <property type="evidence" value="ECO:0007669"/>
    <property type="project" value="UniProtKB-SubCell"/>
</dbReference>
<dbReference type="PANTHER" id="PTHR43394:SF1">
    <property type="entry name" value="ATP-BINDING CASSETTE SUB-FAMILY B MEMBER 10, MITOCHONDRIAL"/>
    <property type="match status" value="1"/>
</dbReference>
<evidence type="ECO:0000256" key="5">
    <source>
        <dbReference type="ARBA" id="ARBA00022741"/>
    </source>
</evidence>
<keyword evidence="8 9" id="KW-0472">Membrane</keyword>
<evidence type="ECO:0000256" key="3">
    <source>
        <dbReference type="ARBA" id="ARBA00022475"/>
    </source>
</evidence>
<keyword evidence="5" id="KW-0547">Nucleotide-binding</keyword>
<evidence type="ECO:0000259" key="10">
    <source>
        <dbReference type="PROSITE" id="PS50893"/>
    </source>
</evidence>
<dbReference type="InterPro" id="IPR027417">
    <property type="entry name" value="P-loop_NTPase"/>
</dbReference>
<evidence type="ECO:0000256" key="6">
    <source>
        <dbReference type="ARBA" id="ARBA00022840"/>
    </source>
</evidence>
<dbReference type="Pfam" id="PF00664">
    <property type="entry name" value="ABC_membrane"/>
    <property type="match status" value="1"/>
</dbReference>
<dbReference type="InterPro" id="IPR036640">
    <property type="entry name" value="ABC1_TM_sf"/>
</dbReference>
<evidence type="ECO:0000256" key="1">
    <source>
        <dbReference type="ARBA" id="ARBA00004651"/>
    </source>
</evidence>
<keyword evidence="2" id="KW-0813">Transport</keyword>
<keyword evidence="7 9" id="KW-1133">Transmembrane helix</keyword>
<dbReference type="AlphaFoldDB" id="A0A941HYB0"/>
<dbReference type="InterPro" id="IPR010128">
    <property type="entry name" value="ATPase_T1SS_PrtD-like"/>
</dbReference>
<name>A0A941HYB0_9CAUL</name>
<feature type="domain" description="ABC transmembrane type-1" evidence="11">
    <location>
        <begin position="28"/>
        <end position="305"/>
    </location>
</feature>
<reference evidence="12" key="1">
    <citation type="submission" date="2021-04" db="EMBL/GenBank/DDBJ databases">
        <title>Draft genome assembly of strain Phenylobacterium sp. 20VBR1 using MiniION and Illumina platforms.</title>
        <authorList>
            <person name="Thomas F.A."/>
            <person name="Krishnan K.P."/>
            <person name="Sinha R.K."/>
        </authorList>
    </citation>
    <scope>NUCLEOTIDE SEQUENCE</scope>
    <source>
        <strain evidence="12">20VBR1</strain>
    </source>
</reference>
<keyword evidence="4 9" id="KW-0812">Transmembrane</keyword>
<dbReference type="InterPro" id="IPR039421">
    <property type="entry name" value="Type_1_exporter"/>
</dbReference>
<dbReference type="NCBIfam" id="TIGR01842">
    <property type="entry name" value="type_I_sec_PrtD"/>
    <property type="match status" value="1"/>
</dbReference>
<dbReference type="GO" id="GO:0030256">
    <property type="term" value="C:type I protein secretion system complex"/>
    <property type="evidence" value="ECO:0007669"/>
    <property type="project" value="InterPro"/>
</dbReference>
<dbReference type="GO" id="GO:0015421">
    <property type="term" value="F:ABC-type oligopeptide transporter activity"/>
    <property type="evidence" value="ECO:0007669"/>
    <property type="project" value="TreeGrafter"/>
</dbReference>
<gene>
    <name evidence="12" type="ORF">JKL49_17810</name>
</gene>
<feature type="domain" description="ABC transporter" evidence="10">
    <location>
        <begin position="336"/>
        <end position="572"/>
    </location>
</feature>
<evidence type="ECO:0000256" key="7">
    <source>
        <dbReference type="ARBA" id="ARBA00022989"/>
    </source>
</evidence>
<evidence type="ECO:0000313" key="12">
    <source>
        <dbReference type="EMBL" id="MBR7621255.1"/>
    </source>
</evidence>
<dbReference type="Gene3D" id="3.40.50.300">
    <property type="entry name" value="P-loop containing nucleotide triphosphate hydrolases"/>
    <property type="match status" value="1"/>
</dbReference>
<protein>
    <submittedName>
        <fullName evidence="12">Type I secretion system permease/ATPase</fullName>
    </submittedName>
</protein>
<keyword evidence="6" id="KW-0067">ATP-binding</keyword>
<dbReference type="InterPro" id="IPR017871">
    <property type="entry name" value="ABC_transporter-like_CS"/>
</dbReference>
<keyword evidence="3" id="KW-1003">Cell membrane</keyword>
<dbReference type="GO" id="GO:0030253">
    <property type="term" value="P:protein secretion by the type I secretion system"/>
    <property type="evidence" value="ECO:0007669"/>
    <property type="project" value="InterPro"/>
</dbReference>
<dbReference type="InterPro" id="IPR003593">
    <property type="entry name" value="AAA+_ATPase"/>
</dbReference>
<comment type="subcellular location">
    <subcellularLocation>
        <location evidence="1">Cell membrane</location>
        <topology evidence="1">Multi-pass membrane protein</topology>
    </subcellularLocation>
</comment>
<evidence type="ECO:0000256" key="8">
    <source>
        <dbReference type="ARBA" id="ARBA00023136"/>
    </source>
</evidence>
<dbReference type="InterPro" id="IPR011527">
    <property type="entry name" value="ABC1_TM_dom"/>
</dbReference>
<dbReference type="PROSITE" id="PS00211">
    <property type="entry name" value="ABC_TRANSPORTER_1"/>
    <property type="match status" value="1"/>
</dbReference>
<dbReference type="PROSITE" id="PS50929">
    <property type="entry name" value="ABC_TM1F"/>
    <property type="match status" value="1"/>
</dbReference>
<dbReference type="PROSITE" id="PS50893">
    <property type="entry name" value="ABC_TRANSPORTER_2"/>
    <property type="match status" value="1"/>
</dbReference>
<dbReference type="SUPFAM" id="SSF52540">
    <property type="entry name" value="P-loop containing nucleoside triphosphate hydrolases"/>
    <property type="match status" value="1"/>
</dbReference>